<keyword evidence="2" id="KW-1185">Reference proteome</keyword>
<dbReference type="Proteomes" id="UP000789759">
    <property type="component" value="Unassembled WGS sequence"/>
</dbReference>
<organism evidence="1 2">
    <name type="scientific">Cetraspora pellucida</name>
    <dbReference type="NCBI Taxonomy" id="1433469"/>
    <lineage>
        <taxon>Eukaryota</taxon>
        <taxon>Fungi</taxon>
        <taxon>Fungi incertae sedis</taxon>
        <taxon>Mucoromycota</taxon>
        <taxon>Glomeromycotina</taxon>
        <taxon>Glomeromycetes</taxon>
        <taxon>Diversisporales</taxon>
        <taxon>Gigasporaceae</taxon>
        <taxon>Cetraspora</taxon>
    </lineage>
</organism>
<accession>A0A9N9I6U1</accession>
<evidence type="ECO:0000313" key="1">
    <source>
        <dbReference type="EMBL" id="CAG8721877.1"/>
    </source>
</evidence>
<name>A0A9N9I6U1_9GLOM</name>
<feature type="non-terminal residue" evidence="1">
    <location>
        <position position="1"/>
    </location>
</feature>
<proteinExistence type="predicted"/>
<dbReference type="EMBL" id="CAJVQA010013095">
    <property type="protein sequence ID" value="CAG8721877.1"/>
    <property type="molecule type" value="Genomic_DNA"/>
</dbReference>
<sequence>IVEENDKKINNDTIKYRKSNYTEKNIVTNSLIKYSRFGQTISKDVLKHLD</sequence>
<comment type="caution">
    <text evidence="1">The sequence shown here is derived from an EMBL/GenBank/DDBJ whole genome shotgun (WGS) entry which is preliminary data.</text>
</comment>
<reference evidence="1" key="1">
    <citation type="submission" date="2021-06" db="EMBL/GenBank/DDBJ databases">
        <authorList>
            <person name="Kallberg Y."/>
            <person name="Tangrot J."/>
            <person name="Rosling A."/>
        </authorList>
    </citation>
    <scope>NUCLEOTIDE SEQUENCE</scope>
    <source>
        <strain evidence="1">FL966</strain>
    </source>
</reference>
<evidence type="ECO:0000313" key="2">
    <source>
        <dbReference type="Proteomes" id="UP000789759"/>
    </source>
</evidence>
<gene>
    <name evidence="1" type="ORF">CPELLU_LOCUS12949</name>
</gene>
<dbReference type="AlphaFoldDB" id="A0A9N9I6U1"/>
<protein>
    <submittedName>
        <fullName evidence="1">2126_t:CDS:1</fullName>
    </submittedName>
</protein>